<comment type="caution">
    <text evidence="1">The sequence shown here is derived from an EMBL/GenBank/DDBJ whole genome shotgun (WGS) entry which is preliminary data.</text>
</comment>
<evidence type="ECO:0000313" key="1">
    <source>
        <dbReference type="EMBL" id="MFC1402217.1"/>
    </source>
</evidence>
<evidence type="ECO:0008006" key="3">
    <source>
        <dbReference type="Google" id="ProtNLM"/>
    </source>
</evidence>
<name>A0ABV6UL86_9ACTN</name>
<dbReference type="EMBL" id="JBHEZZ010000005">
    <property type="protein sequence ID" value="MFC1402217.1"/>
    <property type="molecule type" value="Genomic_DNA"/>
</dbReference>
<dbReference type="Gene3D" id="1.25.40.10">
    <property type="entry name" value="Tetratricopeptide repeat domain"/>
    <property type="match status" value="1"/>
</dbReference>
<dbReference type="RefSeq" id="WP_051726702.1">
    <property type="nucleotide sequence ID" value="NZ_JBHEZZ010000005.1"/>
</dbReference>
<reference evidence="1 2" key="1">
    <citation type="submission" date="2024-09" db="EMBL/GenBank/DDBJ databases">
        <authorList>
            <person name="Lee S.D."/>
        </authorList>
    </citation>
    <scope>NUCLEOTIDE SEQUENCE [LARGE SCALE GENOMIC DNA]</scope>
    <source>
        <strain evidence="1 2">N1-5</strain>
    </source>
</reference>
<keyword evidence="2" id="KW-1185">Reference proteome</keyword>
<accession>A0ABV6UL86</accession>
<dbReference type="SUPFAM" id="SSF81901">
    <property type="entry name" value="HCP-like"/>
    <property type="match status" value="1"/>
</dbReference>
<sequence length="225" mass="24434">MRFRRLHLRAGRDGGPLVGPPTELPDEASDDITADYPEIEHGADGRVTPESLASLRAAAEQGLPVDMANYGTALHAAGDRAGALHWLTKSWEAGNVIAGFNLGTLHWTAGNRNQARLLWEQAAAHGDVDAMLGLVRLAFECDDRPTIEHWVPRIYAQDQAFPITAVGAAFRARGHTAEALRAFTIAGDLGDAYAMEYRAEILEAQGEHQQAHALRARAAEAEHLY</sequence>
<gene>
    <name evidence="1" type="ORF">ACEZDJ_13060</name>
</gene>
<evidence type="ECO:0000313" key="2">
    <source>
        <dbReference type="Proteomes" id="UP001592528"/>
    </source>
</evidence>
<dbReference type="Proteomes" id="UP001592528">
    <property type="component" value="Unassembled WGS sequence"/>
</dbReference>
<organism evidence="1 2">
    <name type="scientific">Streptacidiphilus cavernicola</name>
    <dbReference type="NCBI Taxonomy" id="3342716"/>
    <lineage>
        <taxon>Bacteria</taxon>
        <taxon>Bacillati</taxon>
        <taxon>Actinomycetota</taxon>
        <taxon>Actinomycetes</taxon>
        <taxon>Kitasatosporales</taxon>
        <taxon>Streptomycetaceae</taxon>
        <taxon>Streptacidiphilus</taxon>
    </lineage>
</organism>
<dbReference type="InterPro" id="IPR011990">
    <property type="entry name" value="TPR-like_helical_dom_sf"/>
</dbReference>
<proteinExistence type="predicted"/>
<protein>
    <recommendedName>
        <fullName evidence="3">Sel1 repeat family protein</fullName>
    </recommendedName>
</protein>